<sequence length="266" mass="29792">MRTRQQKEFIMRTSSAERALNVNTNSERMKNLMQAGYVPVKAMIVSVDPPFITIPCQFNPSEIRFSKGTRWSDSTEEAGNNAPTLAKRNVPKSYFKHGEAPRLKMSLFFDTSEVGHMDVRHYTDLLVALTVINPTTKASGEERPSLVKFIWGMFSASLTMSFTGYIPSVDLTFSLFLPDGTPVRAEAEIELVAVSSMLPFQNPTSRSEARQMWVVTEGQTLDWIAYQAYGDPSHWRHIAEANGLLDPRNLKPGQVLKLTPLPPPGL</sequence>
<dbReference type="InterPro" id="IPR018392">
    <property type="entry name" value="LysM"/>
</dbReference>
<dbReference type="AlphaFoldDB" id="A0A2M8QAU2"/>
<name>A0A2M8QAU2_9CHLR</name>
<dbReference type="InterPro" id="IPR045361">
    <property type="entry name" value="CIS_tube_prot_N"/>
</dbReference>
<dbReference type="Pfam" id="PF19266">
    <property type="entry name" value="CIS_tube"/>
    <property type="match status" value="1"/>
</dbReference>
<proteinExistence type="predicted"/>
<evidence type="ECO:0000259" key="1">
    <source>
        <dbReference type="PROSITE" id="PS51782"/>
    </source>
</evidence>
<dbReference type="EMBL" id="PGTN01000081">
    <property type="protein sequence ID" value="PJF46922.1"/>
    <property type="molecule type" value="Genomic_DNA"/>
</dbReference>
<reference evidence="2 3" key="1">
    <citation type="submission" date="2017-11" db="EMBL/GenBank/DDBJ databases">
        <title>Evolution of Phototrophy in the Chloroflexi Phylum Driven by Horizontal Gene Transfer.</title>
        <authorList>
            <person name="Ward L.M."/>
            <person name="Hemp J."/>
            <person name="Shih P.M."/>
            <person name="Mcglynn S.E."/>
            <person name="Fischer W."/>
        </authorList>
    </citation>
    <scope>NUCLEOTIDE SEQUENCE [LARGE SCALE GENOMIC DNA]</scope>
    <source>
        <strain evidence="2">JP3_7</strain>
    </source>
</reference>
<evidence type="ECO:0000313" key="3">
    <source>
        <dbReference type="Proteomes" id="UP000230790"/>
    </source>
</evidence>
<dbReference type="PROSITE" id="PS51782">
    <property type="entry name" value="LYSM"/>
    <property type="match status" value="1"/>
</dbReference>
<dbReference type="Proteomes" id="UP000230790">
    <property type="component" value="Unassembled WGS sequence"/>
</dbReference>
<organism evidence="2 3">
    <name type="scientific">Candidatus Thermofonsia Clade 3 bacterium</name>
    <dbReference type="NCBI Taxonomy" id="2364212"/>
    <lineage>
        <taxon>Bacteria</taxon>
        <taxon>Bacillati</taxon>
        <taxon>Chloroflexota</taxon>
        <taxon>Candidatus Thermofontia</taxon>
        <taxon>Candidatus Thermofonsia Clade 3</taxon>
    </lineage>
</organism>
<dbReference type="Gene3D" id="3.10.350.10">
    <property type="entry name" value="LysM domain"/>
    <property type="match status" value="1"/>
</dbReference>
<accession>A0A2M8QAU2</accession>
<dbReference type="SMART" id="SM00257">
    <property type="entry name" value="LysM"/>
    <property type="match status" value="1"/>
</dbReference>
<gene>
    <name evidence="2" type="ORF">CUN48_11310</name>
</gene>
<evidence type="ECO:0000313" key="2">
    <source>
        <dbReference type="EMBL" id="PJF46922.1"/>
    </source>
</evidence>
<feature type="domain" description="LysM" evidence="1">
    <location>
        <begin position="211"/>
        <end position="258"/>
    </location>
</feature>
<protein>
    <submittedName>
        <fullName evidence="2">Peptidoglycan-binding protein</fullName>
    </submittedName>
</protein>
<dbReference type="CDD" id="cd00118">
    <property type="entry name" value="LysM"/>
    <property type="match status" value="1"/>
</dbReference>
<dbReference type="InterPro" id="IPR036779">
    <property type="entry name" value="LysM_dom_sf"/>
</dbReference>
<comment type="caution">
    <text evidence="2">The sequence shown here is derived from an EMBL/GenBank/DDBJ whole genome shotgun (WGS) entry which is preliminary data.</text>
</comment>